<keyword evidence="2" id="KW-0812">Transmembrane</keyword>
<gene>
    <name evidence="4" type="ORF">BILFYP9_04464</name>
</gene>
<name>A0A6N2XAL8_9BACE</name>
<proteinExistence type="predicted"/>
<keyword evidence="2" id="KW-0472">Membrane</keyword>
<dbReference type="InterPro" id="IPR036388">
    <property type="entry name" value="WH-like_DNA-bd_sf"/>
</dbReference>
<accession>A0A6N2XAL8</accession>
<dbReference type="InterPro" id="IPR016032">
    <property type="entry name" value="Sig_transdc_resp-reg_C-effctor"/>
</dbReference>
<evidence type="ECO:0000313" key="4">
    <source>
        <dbReference type="EMBL" id="VYT50957.1"/>
    </source>
</evidence>
<evidence type="ECO:0000256" key="1">
    <source>
        <dbReference type="ARBA" id="ARBA00023125"/>
    </source>
</evidence>
<dbReference type="AlphaFoldDB" id="A0A6N2XAL8"/>
<dbReference type="GO" id="GO:0006355">
    <property type="term" value="P:regulation of DNA-templated transcription"/>
    <property type="evidence" value="ECO:0007669"/>
    <property type="project" value="InterPro"/>
</dbReference>
<dbReference type="InterPro" id="IPR001867">
    <property type="entry name" value="OmpR/PhoB-type_DNA-bd"/>
</dbReference>
<feature type="transmembrane region" description="Helical" evidence="2">
    <location>
        <begin position="210"/>
        <end position="231"/>
    </location>
</feature>
<keyword evidence="1" id="KW-0238">DNA-binding</keyword>
<protein>
    <recommendedName>
        <fullName evidence="3">OmpR/PhoB-type domain-containing protein</fullName>
    </recommendedName>
</protein>
<dbReference type="RefSeq" id="WP_138291071.1">
    <property type="nucleotide sequence ID" value="NZ_BAABZC010000001.1"/>
</dbReference>
<feature type="transmembrane region" description="Helical" evidence="2">
    <location>
        <begin position="12"/>
        <end position="35"/>
    </location>
</feature>
<reference evidence="4" key="1">
    <citation type="submission" date="2019-11" db="EMBL/GenBank/DDBJ databases">
        <authorList>
            <person name="Feng L."/>
        </authorList>
    </citation>
    <scope>NUCLEOTIDE SEQUENCE</scope>
    <source>
        <strain evidence="4">BintestinalisLFYP9</strain>
    </source>
</reference>
<dbReference type="GO" id="GO:0003677">
    <property type="term" value="F:DNA binding"/>
    <property type="evidence" value="ECO:0007669"/>
    <property type="project" value="UniProtKB-KW"/>
</dbReference>
<dbReference type="Pfam" id="PF00486">
    <property type="entry name" value="Trans_reg_C"/>
    <property type="match status" value="1"/>
</dbReference>
<dbReference type="SUPFAM" id="SSF46894">
    <property type="entry name" value="C-terminal effector domain of the bipartite response regulators"/>
    <property type="match status" value="1"/>
</dbReference>
<dbReference type="EMBL" id="CACRSU010000048">
    <property type="protein sequence ID" value="VYT50957.1"/>
    <property type="molecule type" value="Genomic_DNA"/>
</dbReference>
<evidence type="ECO:0000256" key="2">
    <source>
        <dbReference type="SAM" id="Phobius"/>
    </source>
</evidence>
<dbReference type="Gene3D" id="1.10.10.10">
    <property type="entry name" value="Winged helix-like DNA-binding domain superfamily/Winged helix DNA-binding domain"/>
    <property type="match status" value="1"/>
</dbReference>
<sequence length="377" mass="43513">MNKKGGTAEPGRLICLWIGTFICTMVTGIYVYIFYNSYKEQIPEWNALAKETFVEALNLEVQKRGGIVVPFVAVDYPEVKTLETPFKSPVTLTSRYGTHSYEIPRVKFDNSLIKDTEKRMLLSYVLEKHPMDADALNLFWDSLLVEKSVAANTGIRLSTTDLLKKTSTVYSSDSIKVLQGDSLLSRYIGFRCEVEATGFIAYDWWQVLKVWPPIMILLLLWLCFFLLLLYYKQISSFLRQKLVKKETVVCIQEKKIIVERKMHLEGEAGQTGLYELADGTILDSKKGILLNGEKTRQLRPQIIVLLKLFLRTENYRLTAEEIIEELWKGKGNSNKLYTVIHRLREALEDISSLVVEYRDEYYCLKMPHSIEENTEKG</sequence>
<evidence type="ECO:0000259" key="3">
    <source>
        <dbReference type="Pfam" id="PF00486"/>
    </source>
</evidence>
<feature type="domain" description="OmpR/PhoB-type" evidence="3">
    <location>
        <begin position="297"/>
        <end position="351"/>
    </location>
</feature>
<keyword evidence="2" id="KW-1133">Transmembrane helix</keyword>
<dbReference type="GO" id="GO:0000160">
    <property type="term" value="P:phosphorelay signal transduction system"/>
    <property type="evidence" value="ECO:0007669"/>
    <property type="project" value="InterPro"/>
</dbReference>
<organism evidence="4">
    <name type="scientific">Bacteroides intestinalis</name>
    <dbReference type="NCBI Taxonomy" id="329854"/>
    <lineage>
        <taxon>Bacteria</taxon>
        <taxon>Pseudomonadati</taxon>
        <taxon>Bacteroidota</taxon>
        <taxon>Bacteroidia</taxon>
        <taxon>Bacteroidales</taxon>
        <taxon>Bacteroidaceae</taxon>
        <taxon>Bacteroides</taxon>
    </lineage>
</organism>